<evidence type="ECO:0000313" key="1">
    <source>
        <dbReference type="EMBL" id="VFK57505.1"/>
    </source>
</evidence>
<protein>
    <submittedName>
        <fullName evidence="1">Uncharacterized protein</fullName>
    </submittedName>
</protein>
<proteinExistence type="predicted"/>
<dbReference type="EMBL" id="CAADFW010000018">
    <property type="protein sequence ID" value="VFK57505.1"/>
    <property type="molecule type" value="Genomic_DNA"/>
</dbReference>
<organism evidence="1">
    <name type="scientific">Candidatus Kentrum sp. TC</name>
    <dbReference type="NCBI Taxonomy" id="2126339"/>
    <lineage>
        <taxon>Bacteria</taxon>
        <taxon>Pseudomonadati</taxon>
        <taxon>Pseudomonadota</taxon>
        <taxon>Gammaproteobacteria</taxon>
        <taxon>Candidatus Kentrum</taxon>
    </lineage>
</organism>
<accession>A0A450ZUQ3</accession>
<gene>
    <name evidence="1" type="ORF">BECKTC1821F_GA0114240_101818</name>
</gene>
<dbReference type="AlphaFoldDB" id="A0A450ZUQ3"/>
<sequence length="56" mass="6206">MAAVSMRSEHADIHRGQKLDVASSVKAGYTFALLPLSLRELFPCIAARTVYYFSDT</sequence>
<reference evidence="1" key="1">
    <citation type="submission" date="2019-02" db="EMBL/GenBank/DDBJ databases">
        <authorList>
            <person name="Gruber-Vodicka R. H."/>
            <person name="Seah K. B. B."/>
        </authorList>
    </citation>
    <scope>NUCLEOTIDE SEQUENCE</scope>
    <source>
        <strain evidence="1">BECK_BZ126</strain>
    </source>
</reference>
<name>A0A450ZUQ3_9GAMM</name>